<dbReference type="InterPro" id="IPR009936">
    <property type="entry name" value="DUF1468"/>
</dbReference>
<proteinExistence type="predicted"/>
<keyword evidence="1" id="KW-0812">Transmembrane</keyword>
<dbReference type="AlphaFoldDB" id="A0A248UDK4"/>
<gene>
    <name evidence="3" type="ORF">CES85_5711</name>
</gene>
<reference evidence="3 4" key="1">
    <citation type="submission" date="2017-07" db="EMBL/GenBank/DDBJ databases">
        <title>Phylogenetic study on the rhizospheric bacterium Ochrobactrum sp. A44.</title>
        <authorList>
            <person name="Krzyzanowska D.M."/>
            <person name="Ossowicki A."/>
            <person name="Rajewska M."/>
            <person name="Maciag T."/>
            <person name="Kaczynski Z."/>
            <person name="Czerwicka M."/>
            <person name="Jafra S."/>
        </authorList>
    </citation>
    <scope>NUCLEOTIDE SEQUENCE [LARGE SCALE GENOMIC DNA]</scope>
    <source>
        <strain evidence="3 4">A44</strain>
    </source>
</reference>
<name>A0A248UDK4_9HYPH</name>
<evidence type="ECO:0000256" key="1">
    <source>
        <dbReference type="SAM" id="Phobius"/>
    </source>
</evidence>
<feature type="transmembrane region" description="Helical" evidence="1">
    <location>
        <begin position="42"/>
        <end position="61"/>
    </location>
</feature>
<evidence type="ECO:0000313" key="3">
    <source>
        <dbReference type="EMBL" id="ASV84907.1"/>
    </source>
</evidence>
<dbReference type="Proteomes" id="UP000215256">
    <property type="component" value="Chromosome 2"/>
</dbReference>
<sequence>MCVIAAMLIWAATVNSLGLVPATALLVVISCLGVSPVNPVRTLALSIAIPAIGYLVFILGFRLPIRAFGWM</sequence>
<dbReference type="KEGG" id="och:CES85_5711"/>
<evidence type="ECO:0000313" key="4">
    <source>
        <dbReference type="Proteomes" id="UP000215256"/>
    </source>
</evidence>
<dbReference type="Pfam" id="PF07331">
    <property type="entry name" value="TctB"/>
    <property type="match status" value="1"/>
</dbReference>
<protein>
    <submittedName>
        <fullName evidence="3">Tripartite tricarboxylate transporter TctB family protein</fullName>
    </submittedName>
</protein>
<keyword evidence="1" id="KW-1133">Transmembrane helix</keyword>
<evidence type="ECO:0000259" key="2">
    <source>
        <dbReference type="Pfam" id="PF07331"/>
    </source>
</evidence>
<keyword evidence="1" id="KW-0472">Membrane</keyword>
<organism evidence="3 4">
    <name type="scientific">Ochrobactrum quorumnocens</name>
    <dbReference type="NCBI Taxonomy" id="271865"/>
    <lineage>
        <taxon>Bacteria</taxon>
        <taxon>Pseudomonadati</taxon>
        <taxon>Pseudomonadota</taxon>
        <taxon>Alphaproteobacteria</taxon>
        <taxon>Hyphomicrobiales</taxon>
        <taxon>Brucellaceae</taxon>
        <taxon>Brucella/Ochrobactrum group</taxon>
        <taxon>Ochrobactrum</taxon>
    </lineage>
</organism>
<feature type="domain" description="DUF1468" evidence="2">
    <location>
        <begin position="3"/>
        <end position="64"/>
    </location>
</feature>
<dbReference type="EMBL" id="CP022603">
    <property type="protein sequence ID" value="ASV84907.1"/>
    <property type="molecule type" value="Genomic_DNA"/>
</dbReference>
<accession>A0A248UDK4</accession>